<sequence length="124" mass="14428">MANQMNKGKKQQLTYCIEEFVCLAVLKIDHFSVDHLNILCKIINKTDNNRYQLGARFRIIETYYLVRELEPLGLTTFSELDIILSNKISVREVAQLQSARLVLDELCNCKSYCVNSRCYCKKAR</sequence>
<keyword evidence="2" id="KW-1185">Reference proteome</keyword>
<dbReference type="EMBL" id="CAJVQC010008833">
    <property type="protein sequence ID" value="CAG8597387.1"/>
    <property type="molecule type" value="Genomic_DNA"/>
</dbReference>
<comment type="caution">
    <text evidence="1">The sequence shown here is derived from an EMBL/GenBank/DDBJ whole genome shotgun (WGS) entry which is preliminary data.</text>
</comment>
<protein>
    <submittedName>
        <fullName evidence="1">20755_t:CDS:1</fullName>
    </submittedName>
</protein>
<evidence type="ECO:0000313" key="2">
    <source>
        <dbReference type="Proteomes" id="UP000789920"/>
    </source>
</evidence>
<name>A0ACA9MLF0_9GLOM</name>
<dbReference type="Proteomes" id="UP000789920">
    <property type="component" value="Unassembled WGS sequence"/>
</dbReference>
<evidence type="ECO:0000313" key="1">
    <source>
        <dbReference type="EMBL" id="CAG8597387.1"/>
    </source>
</evidence>
<organism evidence="1 2">
    <name type="scientific">Racocetra persica</name>
    <dbReference type="NCBI Taxonomy" id="160502"/>
    <lineage>
        <taxon>Eukaryota</taxon>
        <taxon>Fungi</taxon>
        <taxon>Fungi incertae sedis</taxon>
        <taxon>Mucoromycota</taxon>
        <taxon>Glomeromycotina</taxon>
        <taxon>Glomeromycetes</taxon>
        <taxon>Diversisporales</taxon>
        <taxon>Gigasporaceae</taxon>
        <taxon>Racocetra</taxon>
    </lineage>
</organism>
<gene>
    <name evidence="1" type="ORF">RPERSI_LOCUS5784</name>
</gene>
<reference evidence="1" key="1">
    <citation type="submission" date="2021-06" db="EMBL/GenBank/DDBJ databases">
        <authorList>
            <person name="Kallberg Y."/>
            <person name="Tangrot J."/>
            <person name="Rosling A."/>
        </authorList>
    </citation>
    <scope>NUCLEOTIDE SEQUENCE</scope>
    <source>
        <strain evidence="1">MA461A</strain>
    </source>
</reference>
<accession>A0ACA9MLF0</accession>
<proteinExistence type="predicted"/>